<dbReference type="EMBL" id="KK583203">
    <property type="protein sequence ID" value="KDO30044.1"/>
    <property type="molecule type" value="Genomic_DNA"/>
</dbReference>
<dbReference type="GO" id="GO:0005524">
    <property type="term" value="F:ATP binding"/>
    <property type="evidence" value="ECO:0007669"/>
    <property type="project" value="UniProtKB-UniRule"/>
</dbReference>
<organism evidence="9 10">
    <name type="scientific">Saprolegnia parasitica (strain CBS 223.65)</name>
    <dbReference type="NCBI Taxonomy" id="695850"/>
    <lineage>
        <taxon>Eukaryota</taxon>
        <taxon>Sar</taxon>
        <taxon>Stramenopiles</taxon>
        <taxon>Oomycota</taxon>
        <taxon>Saprolegniomycetes</taxon>
        <taxon>Saprolegniales</taxon>
        <taxon>Saprolegniaceae</taxon>
        <taxon>Saprolegnia</taxon>
    </lineage>
</organism>
<feature type="compositionally biased region" description="Basic and acidic residues" evidence="7">
    <location>
        <begin position="38"/>
        <end position="47"/>
    </location>
</feature>
<dbReference type="OrthoDB" id="9332038at2759"/>
<accession>A0A067CH21</accession>
<feature type="region of interest" description="Disordered" evidence="7">
    <location>
        <begin position="1"/>
        <end position="97"/>
    </location>
</feature>
<feature type="compositionally biased region" description="Basic and acidic residues" evidence="7">
    <location>
        <begin position="12"/>
        <end position="31"/>
    </location>
</feature>
<dbReference type="PANTHER" id="PTHR24058">
    <property type="entry name" value="DUAL SPECIFICITY PROTEIN KINASE"/>
    <property type="match status" value="1"/>
</dbReference>
<keyword evidence="4 9" id="KW-0418">Kinase</keyword>
<dbReference type="InterPro" id="IPR000719">
    <property type="entry name" value="Prot_kinase_dom"/>
</dbReference>
<dbReference type="GeneID" id="24127637"/>
<dbReference type="AlphaFoldDB" id="A0A067CH21"/>
<dbReference type="VEuPathDB" id="FungiDB:SPRG_05235"/>
<reference evidence="9 10" key="1">
    <citation type="journal article" date="2013" name="PLoS Genet.">
        <title>Distinctive expansion of potential virulence genes in the genome of the oomycete fish pathogen Saprolegnia parasitica.</title>
        <authorList>
            <person name="Jiang R.H."/>
            <person name="de Bruijn I."/>
            <person name="Haas B.J."/>
            <person name="Belmonte R."/>
            <person name="Lobach L."/>
            <person name="Christie J."/>
            <person name="van den Ackerveken G."/>
            <person name="Bottin A."/>
            <person name="Bulone V."/>
            <person name="Diaz-Moreno S.M."/>
            <person name="Dumas B."/>
            <person name="Fan L."/>
            <person name="Gaulin E."/>
            <person name="Govers F."/>
            <person name="Grenville-Briggs L.J."/>
            <person name="Horner N.R."/>
            <person name="Levin J.Z."/>
            <person name="Mammella M."/>
            <person name="Meijer H.J."/>
            <person name="Morris P."/>
            <person name="Nusbaum C."/>
            <person name="Oome S."/>
            <person name="Phillips A.J."/>
            <person name="van Rooyen D."/>
            <person name="Rzeszutek E."/>
            <person name="Saraiva M."/>
            <person name="Secombes C.J."/>
            <person name="Seidl M.F."/>
            <person name="Snel B."/>
            <person name="Stassen J.H."/>
            <person name="Sykes S."/>
            <person name="Tripathy S."/>
            <person name="van den Berg H."/>
            <person name="Vega-Arreguin J.C."/>
            <person name="Wawra S."/>
            <person name="Young S.K."/>
            <person name="Zeng Q."/>
            <person name="Dieguez-Uribeondo J."/>
            <person name="Russ C."/>
            <person name="Tyler B.M."/>
            <person name="van West P."/>
        </authorList>
    </citation>
    <scope>NUCLEOTIDE SEQUENCE [LARGE SCALE GENOMIC DNA]</scope>
    <source>
        <strain evidence="9 10">CBS 223.65</strain>
    </source>
</reference>
<keyword evidence="10" id="KW-1185">Reference proteome</keyword>
<evidence type="ECO:0000256" key="4">
    <source>
        <dbReference type="ARBA" id="ARBA00022777"/>
    </source>
</evidence>
<feature type="region of interest" description="Disordered" evidence="7">
    <location>
        <begin position="548"/>
        <end position="568"/>
    </location>
</feature>
<dbReference type="PROSITE" id="PS50011">
    <property type="entry name" value="PROTEIN_KINASE_DOM"/>
    <property type="match status" value="1"/>
</dbReference>
<evidence type="ECO:0000313" key="10">
    <source>
        <dbReference type="Proteomes" id="UP000030745"/>
    </source>
</evidence>
<evidence type="ECO:0000259" key="8">
    <source>
        <dbReference type="PROSITE" id="PS50011"/>
    </source>
</evidence>
<name>A0A067CH21_SAPPC</name>
<keyword evidence="1" id="KW-0723">Serine/threonine-protein kinase</keyword>
<dbReference type="Proteomes" id="UP000030745">
    <property type="component" value="Unassembled WGS sequence"/>
</dbReference>
<dbReference type="OMA" id="WVEINIL"/>
<sequence>MRQGVPRQQVDVAKDTARAAAQRDGRAEPDAPHVCARAAHDAPRGDVRAVWPRLQEPAQGRAPSAHQEQPRHGQQWLGQRREQHRAACARPLGRAEQDRPPHAPFVVLDLLGQGTFGQVFRCQDVDSKELVAIKIIRNHPSYYKQALVEIHVSMLLSTTSEIDGFEHVVQMHDHFMFQNHLCLVFELLSINLYELISQNSFRGLPLTVVRGFLIQILKSLVLLGRTNIIHCDLKPENILLSGTEQTFSITDATSRRQVPKIKLVDFGSACYEDETVYSYIQSRFYRSPEVLLGLPYNGAIDMWSLGCISVEIFLGLPLFPGVSDHDQLRLIVETIGPPPSHMLAAGRNVRRFYHRDERGVLRLKTPDEYAAETQTPRNVSKRYFKHSVLDDIIHAYPIPRSASSEECEKEVQARHVFCHFLRGLLVVDPAVRWTPEQALAHPFVTGDAFEPSFEPPREYVRPRYRPPMAFMPPPQWAGYYSAPRNIPRADPYYPCGPVYPHSCPMPDGCHPMYYMSPDYFGPPIMYTGMYEMPPAAWEYPPPVLLHPHRSTTESERGPPRTRSFCHQT</sequence>
<evidence type="ECO:0000256" key="1">
    <source>
        <dbReference type="ARBA" id="ARBA00022527"/>
    </source>
</evidence>
<dbReference type="Gene3D" id="1.10.510.10">
    <property type="entry name" value="Transferase(Phosphotransferase) domain 1"/>
    <property type="match status" value="1"/>
</dbReference>
<dbReference type="RefSeq" id="XP_012199225.1">
    <property type="nucleotide sequence ID" value="XM_012343835.1"/>
</dbReference>
<dbReference type="STRING" id="695850.A0A067CH21"/>
<dbReference type="GO" id="GO:0005737">
    <property type="term" value="C:cytoplasm"/>
    <property type="evidence" value="ECO:0007669"/>
    <property type="project" value="TreeGrafter"/>
</dbReference>
<feature type="domain" description="Protein kinase" evidence="8">
    <location>
        <begin position="105"/>
        <end position="444"/>
    </location>
</feature>
<keyword evidence="5 6" id="KW-0067">ATP-binding</keyword>
<protein>
    <submittedName>
        <fullName evidence="9">CMGC/DYRK/YAK protein kinase</fullName>
    </submittedName>
</protein>
<dbReference type="InterPro" id="IPR050494">
    <property type="entry name" value="Ser_Thr_dual-spec_kinase"/>
</dbReference>
<evidence type="ECO:0000256" key="6">
    <source>
        <dbReference type="PROSITE-ProRule" id="PRU10141"/>
    </source>
</evidence>
<dbReference type="SUPFAM" id="SSF56112">
    <property type="entry name" value="Protein kinase-like (PK-like)"/>
    <property type="match status" value="1"/>
</dbReference>
<dbReference type="InterPro" id="IPR017441">
    <property type="entry name" value="Protein_kinase_ATP_BS"/>
</dbReference>
<keyword evidence="3 6" id="KW-0547">Nucleotide-binding</keyword>
<evidence type="ECO:0000256" key="2">
    <source>
        <dbReference type="ARBA" id="ARBA00022679"/>
    </source>
</evidence>
<evidence type="ECO:0000256" key="5">
    <source>
        <dbReference type="ARBA" id="ARBA00022840"/>
    </source>
</evidence>
<feature type="binding site" evidence="6">
    <location>
        <position position="134"/>
    </location>
    <ligand>
        <name>ATP</name>
        <dbReference type="ChEBI" id="CHEBI:30616"/>
    </ligand>
</feature>
<dbReference type="Pfam" id="PF00069">
    <property type="entry name" value="Pkinase"/>
    <property type="match status" value="1"/>
</dbReference>
<dbReference type="Gene3D" id="3.30.200.20">
    <property type="entry name" value="Phosphorylase Kinase, domain 1"/>
    <property type="match status" value="1"/>
</dbReference>
<dbReference type="InterPro" id="IPR008271">
    <property type="entry name" value="Ser/Thr_kinase_AS"/>
</dbReference>
<dbReference type="PROSITE" id="PS00108">
    <property type="entry name" value="PROTEIN_KINASE_ST"/>
    <property type="match status" value="1"/>
</dbReference>
<dbReference type="GO" id="GO:0004674">
    <property type="term" value="F:protein serine/threonine kinase activity"/>
    <property type="evidence" value="ECO:0007669"/>
    <property type="project" value="UniProtKB-KW"/>
</dbReference>
<dbReference type="SMART" id="SM00220">
    <property type="entry name" value="S_TKc"/>
    <property type="match status" value="1"/>
</dbReference>
<dbReference type="InterPro" id="IPR011009">
    <property type="entry name" value="Kinase-like_dom_sf"/>
</dbReference>
<proteinExistence type="predicted"/>
<dbReference type="GO" id="GO:0004713">
    <property type="term" value="F:protein tyrosine kinase activity"/>
    <property type="evidence" value="ECO:0007669"/>
    <property type="project" value="TreeGrafter"/>
</dbReference>
<gene>
    <name evidence="9" type="ORF">SPRG_05235</name>
</gene>
<keyword evidence="2" id="KW-0808">Transferase</keyword>
<evidence type="ECO:0000313" key="9">
    <source>
        <dbReference type="EMBL" id="KDO30044.1"/>
    </source>
</evidence>
<dbReference type="PROSITE" id="PS00107">
    <property type="entry name" value="PROTEIN_KINASE_ATP"/>
    <property type="match status" value="1"/>
</dbReference>
<evidence type="ECO:0000256" key="3">
    <source>
        <dbReference type="ARBA" id="ARBA00022741"/>
    </source>
</evidence>
<evidence type="ECO:0000256" key="7">
    <source>
        <dbReference type="SAM" id="MobiDB-lite"/>
    </source>
</evidence>
<dbReference type="KEGG" id="spar:SPRG_05235"/>
<dbReference type="PANTHER" id="PTHR24058:SF17">
    <property type="entry name" value="HOMEODOMAIN INTERACTING PROTEIN KINASE, ISOFORM D"/>
    <property type="match status" value="1"/>
</dbReference>